<evidence type="ECO:0000256" key="6">
    <source>
        <dbReference type="ARBA" id="ARBA00023242"/>
    </source>
</evidence>
<feature type="compositionally biased region" description="Acidic residues" evidence="7">
    <location>
        <begin position="475"/>
        <end position="501"/>
    </location>
</feature>
<dbReference type="STRING" id="1806994.A0A507BWP4"/>
<dbReference type="OrthoDB" id="511287at2759"/>
<evidence type="ECO:0000256" key="5">
    <source>
        <dbReference type="ARBA" id="ARBA00023163"/>
    </source>
</evidence>
<proteinExistence type="inferred from homology"/>
<evidence type="ECO:0000256" key="7">
    <source>
        <dbReference type="SAM" id="MobiDB-lite"/>
    </source>
</evidence>
<gene>
    <name evidence="8" type="ORF">SmJEL517_g05114</name>
</gene>
<dbReference type="AlphaFoldDB" id="A0A507BWP4"/>
<evidence type="ECO:0000313" key="9">
    <source>
        <dbReference type="Proteomes" id="UP000319731"/>
    </source>
</evidence>
<evidence type="ECO:0000256" key="3">
    <source>
        <dbReference type="ARBA" id="ARBA00022491"/>
    </source>
</evidence>
<dbReference type="GO" id="GO:0034244">
    <property type="term" value="P:negative regulation of transcription elongation by RNA polymerase II"/>
    <property type="evidence" value="ECO:0007669"/>
    <property type="project" value="TreeGrafter"/>
</dbReference>
<name>A0A507BWP4_9FUNG</name>
<dbReference type="Proteomes" id="UP000319731">
    <property type="component" value="Unassembled WGS sequence"/>
</dbReference>
<comment type="subcellular location">
    <subcellularLocation>
        <location evidence="1">Nucleus</location>
    </subcellularLocation>
</comment>
<keyword evidence="5" id="KW-0804">Transcription</keyword>
<dbReference type="EMBL" id="QEAO01000042">
    <property type="protein sequence ID" value="TPX31578.1"/>
    <property type="molecule type" value="Genomic_DNA"/>
</dbReference>
<dbReference type="RefSeq" id="XP_031022972.1">
    <property type="nucleotide sequence ID" value="XM_031171042.1"/>
</dbReference>
<accession>A0A507BWP4</accession>
<feature type="region of interest" description="Disordered" evidence="7">
    <location>
        <begin position="455"/>
        <end position="523"/>
    </location>
</feature>
<keyword evidence="4" id="KW-0805">Transcription regulation</keyword>
<protein>
    <submittedName>
        <fullName evidence="8">Uncharacterized protein</fullName>
    </submittedName>
</protein>
<keyword evidence="3" id="KW-0678">Repressor</keyword>
<dbReference type="PANTHER" id="PTHR12144:SF0">
    <property type="entry name" value="NEGATIVE ELONGATION FACTOR C_D"/>
    <property type="match status" value="1"/>
</dbReference>
<dbReference type="InterPro" id="IPR006942">
    <property type="entry name" value="TH1"/>
</dbReference>
<evidence type="ECO:0000256" key="1">
    <source>
        <dbReference type="ARBA" id="ARBA00004123"/>
    </source>
</evidence>
<dbReference type="GO" id="GO:0032021">
    <property type="term" value="C:NELF complex"/>
    <property type="evidence" value="ECO:0007669"/>
    <property type="project" value="TreeGrafter"/>
</dbReference>
<dbReference type="GO" id="GO:0003723">
    <property type="term" value="F:RNA binding"/>
    <property type="evidence" value="ECO:0007669"/>
    <property type="project" value="TreeGrafter"/>
</dbReference>
<reference evidence="8 9" key="1">
    <citation type="journal article" date="2019" name="Sci. Rep.">
        <title>Comparative genomics of chytrid fungi reveal insights into the obligate biotrophic and pathogenic lifestyle of Synchytrium endobioticum.</title>
        <authorList>
            <person name="van de Vossenberg B.T.L.H."/>
            <person name="Warris S."/>
            <person name="Nguyen H.D.T."/>
            <person name="van Gent-Pelzer M.P.E."/>
            <person name="Joly D.L."/>
            <person name="van de Geest H.C."/>
            <person name="Bonants P.J.M."/>
            <person name="Smith D.S."/>
            <person name="Levesque C.A."/>
            <person name="van der Lee T.A.J."/>
        </authorList>
    </citation>
    <scope>NUCLEOTIDE SEQUENCE [LARGE SCALE GENOMIC DNA]</scope>
    <source>
        <strain evidence="8 9">JEL517</strain>
    </source>
</reference>
<organism evidence="8 9">
    <name type="scientific">Synchytrium microbalum</name>
    <dbReference type="NCBI Taxonomy" id="1806994"/>
    <lineage>
        <taxon>Eukaryota</taxon>
        <taxon>Fungi</taxon>
        <taxon>Fungi incertae sedis</taxon>
        <taxon>Chytridiomycota</taxon>
        <taxon>Chytridiomycota incertae sedis</taxon>
        <taxon>Chytridiomycetes</taxon>
        <taxon>Synchytriales</taxon>
        <taxon>Synchytriaceae</taxon>
        <taxon>Synchytrium</taxon>
    </lineage>
</organism>
<evidence type="ECO:0000313" key="8">
    <source>
        <dbReference type="EMBL" id="TPX31578.1"/>
    </source>
</evidence>
<dbReference type="Pfam" id="PF04858">
    <property type="entry name" value="TH1"/>
    <property type="match status" value="1"/>
</dbReference>
<keyword evidence="6" id="KW-0539">Nucleus</keyword>
<dbReference type="PANTHER" id="PTHR12144">
    <property type="entry name" value="NEGATIVE ELONGATION FACTOR D"/>
    <property type="match status" value="1"/>
</dbReference>
<evidence type="ECO:0000256" key="4">
    <source>
        <dbReference type="ARBA" id="ARBA00023015"/>
    </source>
</evidence>
<dbReference type="GeneID" id="42006339"/>
<keyword evidence="9" id="KW-1185">Reference proteome</keyword>
<comment type="caution">
    <text evidence="8">The sequence shown here is derived from an EMBL/GenBank/DDBJ whole genome shotgun (WGS) entry which is preliminary data.</text>
</comment>
<comment type="similarity">
    <text evidence="2">Belongs to the NELF-D family.</text>
</comment>
<sequence length="537" mass="60847">MEETDISEDVSLSASTVTPSLVYDDEAGFAQQLKSHFQHLENNPVTDSWLLQLVVLCEASHFNFVYTQSLLMRLAEKSIPHSSIALAISQQLNDRFHHHGQETQTMILNFQWPEHIVVFPSLSVRAAPFDKDIRETLLTLSAEAGNGKMASAGDFMKIKNKYSEATPPSIKYLRDPRIFETFCTEIIGTDPRIDDKLFLLSYASCYVDGLPPAELKKARDKTSQDIKTFLNVFAKIKGPADLKGQDFMKLLELALEHPVISMSLILKSVRLGLLQPISIRHDTELNKTPAIFDMFDEIATQRPLSRPQIFKCYTDVLKTKYSPDTLTLEEESEFKKKILDQILYLVRIGYSQHVLDYIARTVNTRDESLTIYFIVRFLEILGPTSSKSSTVINITLNLVQNLTSNLLIRDESALVTYYESLRDMLDTFNDDHHIGIRDLIENVYGKFKDVPVVNASNRRGSSGGHDDDDFHVPSAEEDVSSSEEEEEQQQEEEEDGEDEPMQGEHHHMVSSEGDNVMPGARGARTVYDEQDVIVITM</sequence>
<evidence type="ECO:0000256" key="2">
    <source>
        <dbReference type="ARBA" id="ARBA00005726"/>
    </source>
</evidence>